<dbReference type="PANTHER" id="PTHR22684:SF0">
    <property type="entry name" value="RIBOSOME QUALITY CONTROL COMPLEX SUBUNIT TCF25"/>
    <property type="match status" value="1"/>
</dbReference>
<keyword evidence="4" id="KW-1185">Reference proteome</keyword>
<dbReference type="InterPro" id="IPR006994">
    <property type="entry name" value="TCF25/Rqc1"/>
</dbReference>
<reference evidence="3" key="3">
    <citation type="submission" date="2015-06" db="UniProtKB">
        <authorList>
            <consortium name="EnsemblMetazoa"/>
        </authorList>
    </citation>
    <scope>IDENTIFICATION</scope>
</reference>
<dbReference type="OrthoDB" id="205993at2759"/>
<dbReference type="EnsemblMetazoa" id="CapteT177532">
    <property type="protein sequence ID" value="CapteP177532"/>
    <property type="gene ID" value="CapteG177532"/>
</dbReference>
<reference evidence="2 4" key="2">
    <citation type="journal article" date="2013" name="Nature">
        <title>Insights into bilaterian evolution from three spiralian genomes.</title>
        <authorList>
            <person name="Simakov O."/>
            <person name="Marletaz F."/>
            <person name="Cho S.J."/>
            <person name="Edsinger-Gonzales E."/>
            <person name="Havlak P."/>
            <person name="Hellsten U."/>
            <person name="Kuo D.H."/>
            <person name="Larsson T."/>
            <person name="Lv J."/>
            <person name="Arendt D."/>
            <person name="Savage R."/>
            <person name="Osoegawa K."/>
            <person name="de Jong P."/>
            <person name="Grimwood J."/>
            <person name="Chapman J.A."/>
            <person name="Shapiro H."/>
            <person name="Aerts A."/>
            <person name="Otillar R.P."/>
            <person name="Terry A.Y."/>
            <person name="Boore J.L."/>
            <person name="Grigoriev I.V."/>
            <person name="Lindberg D.R."/>
            <person name="Seaver E.C."/>
            <person name="Weisblat D.A."/>
            <person name="Putnam N.H."/>
            <person name="Rokhsar D.S."/>
        </authorList>
    </citation>
    <scope>NUCLEOTIDE SEQUENCE</scope>
    <source>
        <strain evidence="2 4">I ESC-2004</strain>
    </source>
</reference>
<feature type="region of interest" description="Disordered" evidence="1">
    <location>
        <begin position="1"/>
        <end position="39"/>
    </location>
</feature>
<sequence length="479" mass="54667">MKRIFGSRVVQADQRRRRNPHRTSQKATWLSRPKDNWPPATKSGLSMTLLDSSHGCQYFTFEHSRQYQKVQFDFLDAVESLDHQNIINLVHLHPSHIDGLLQVSEICRMGDDTQTAAEFIERALFTCESCFHPRFSLTLGTCRLDYKRPENRGFFIALFRQAVFVGMKGCYRTALELCKLILSFDPDGDPLCILLMLDFYALKSEQFELLVRLHEEWENHRHLSQMPNFAYSLALAMFNQATDHAQETHSADAKLQEALLMFPGLLLPLLDKCGIAADGRVLTHSFFNSHLIEPDALKQLSALYVGRCHACWKAPEVITWLEINVQKVLDLVDLGDPRVEEYKVKRATRYNGTPRNIHRHILMSEVKEALSSLPPEVTNGVVVTWDPLPPANPIISYTRPARARQGEQDQNALSLFFRSLLPNFNPNEIVEEEEQGAGGGDLRQGVATLMDTMRDLLNNIQPAPREGDQEDVPEQEEFD</sequence>
<dbReference type="OMA" id="HAYLWEV"/>
<dbReference type="AlphaFoldDB" id="R7TTV7"/>
<dbReference type="HOGENOM" id="CLU_008321_3_1_1"/>
<feature type="region of interest" description="Disordered" evidence="1">
    <location>
        <begin position="458"/>
        <end position="479"/>
    </location>
</feature>
<dbReference type="FunCoup" id="R7TTV7">
    <property type="interactions" value="2261"/>
</dbReference>
<evidence type="ECO:0000256" key="1">
    <source>
        <dbReference type="SAM" id="MobiDB-lite"/>
    </source>
</evidence>
<dbReference type="STRING" id="283909.R7TTV7"/>
<name>R7TTV7_CAPTE</name>
<evidence type="ECO:0000313" key="2">
    <source>
        <dbReference type="EMBL" id="ELT94891.1"/>
    </source>
</evidence>
<dbReference type="Proteomes" id="UP000014760">
    <property type="component" value="Unassembled WGS sequence"/>
</dbReference>
<organism evidence="2">
    <name type="scientific">Capitella teleta</name>
    <name type="common">Polychaete worm</name>
    <dbReference type="NCBI Taxonomy" id="283909"/>
    <lineage>
        <taxon>Eukaryota</taxon>
        <taxon>Metazoa</taxon>
        <taxon>Spiralia</taxon>
        <taxon>Lophotrochozoa</taxon>
        <taxon>Annelida</taxon>
        <taxon>Polychaeta</taxon>
        <taxon>Sedentaria</taxon>
        <taxon>Scolecida</taxon>
        <taxon>Capitellidae</taxon>
        <taxon>Capitella</taxon>
    </lineage>
</organism>
<evidence type="ECO:0000313" key="3">
    <source>
        <dbReference type="EnsemblMetazoa" id="CapteP177532"/>
    </source>
</evidence>
<accession>R7TTV7</accession>
<gene>
    <name evidence="2" type="ORF">CAPTEDRAFT_177532</name>
</gene>
<dbReference type="EMBL" id="AMQN01002478">
    <property type="status" value="NOT_ANNOTATED_CDS"/>
    <property type="molecule type" value="Genomic_DNA"/>
</dbReference>
<dbReference type="PANTHER" id="PTHR22684">
    <property type="entry name" value="NULP1-RELATED"/>
    <property type="match status" value="1"/>
</dbReference>
<evidence type="ECO:0008006" key="5">
    <source>
        <dbReference type="Google" id="ProtNLM"/>
    </source>
</evidence>
<dbReference type="GO" id="GO:1990112">
    <property type="term" value="C:RQC complex"/>
    <property type="evidence" value="ECO:0007669"/>
    <property type="project" value="TreeGrafter"/>
</dbReference>
<protein>
    <recommendedName>
        <fullName evidence="5">Transcription factor 25</fullName>
    </recommendedName>
</protein>
<proteinExistence type="predicted"/>
<feature type="compositionally biased region" description="Acidic residues" evidence="1">
    <location>
        <begin position="468"/>
        <end position="479"/>
    </location>
</feature>
<dbReference type="Pfam" id="PF04910">
    <property type="entry name" value="Tcf25"/>
    <property type="match status" value="1"/>
</dbReference>
<dbReference type="EMBL" id="KB309292">
    <property type="protein sequence ID" value="ELT94891.1"/>
    <property type="molecule type" value="Genomic_DNA"/>
</dbReference>
<evidence type="ECO:0000313" key="4">
    <source>
        <dbReference type="Proteomes" id="UP000014760"/>
    </source>
</evidence>
<reference evidence="4" key="1">
    <citation type="submission" date="2012-12" db="EMBL/GenBank/DDBJ databases">
        <authorList>
            <person name="Hellsten U."/>
            <person name="Grimwood J."/>
            <person name="Chapman J.A."/>
            <person name="Shapiro H."/>
            <person name="Aerts A."/>
            <person name="Otillar R.P."/>
            <person name="Terry A.Y."/>
            <person name="Boore J.L."/>
            <person name="Simakov O."/>
            <person name="Marletaz F."/>
            <person name="Cho S.-J."/>
            <person name="Edsinger-Gonzales E."/>
            <person name="Havlak P."/>
            <person name="Kuo D.-H."/>
            <person name="Larsson T."/>
            <person name="Lv J."/>
            <person name="Arendt D."/>
            <person name="Savage R."/>
            <person name="Osoegawa K."/>
            <person name="de Jong P."/>
            <person name="Lindberg D.R."/>
            <person name="Seaver E.C."/>
            <person name="Weisblat D.A."/>
            <person name="Putnam N.H."/>
            <person name="Grigoriev I.V."/>
            <person name="Rokhsar D.S."/>
        </authorList>
    </citation>
    <scope>NUCLEOTIDE SEQUENCE</scope>
    <source>
        <strain evidence="4">I ESC-2004</strain>
    </source>
</reference>
<feature type="compositionally biased region" description="Basic residues" evidence="1">
    <location>
        <begin position="15"/>
        <end position="24"/>
    </location>
</feature>